<dbReference type="CDD" id="cd07814">
    <property type="entry name" value="SRPBCC_CalC_Aha1-like"/>
    <property type="match status" value="1"/>
</dbReference>
<evidence type="ECO:0000313" key="2">
    <source>
        <dbReference type="Proteomes" id="UP000295560"/>
    </source>
</evidence>
<accession>A0A4R1HJ45</accession>
<proteinExistence type="predicted"/>
<organism evidence="1 2">
    <name type="scientific">Pseudonocardia endophytica</name>
    <dbReference type="NCBI Taxonomy" id="401976"/>
    <lineage>
        <taxon>Bacteria</taxon>
        <taxon>Bacillati</taxon>
        <taxon>Actinomycetota</taxon>
        <taxon>Actinomycetes</taxon>
        <taxon>Pseudonocardiales</taxon>
        <taxon>Pseudonocardiaceae</taxon>
        <taxon>Pseudonocardia</taxon>
    </lineage>
</organism>
<reference evidence="1 2" key="1">
    <citation type="submission" date="2019-03" db="EMBL/GenBank/DDBJ databases">
        <title>Sequencing the genomes of 1000 actinobacteria strains.</title>
        <authorList>
            <person name="Klenk H.-P."/>
        </authorList>
    </citation>
    <scope>NUCLEOTIDE SEQUENCE [LARGE SCALE GENOMIC DNA]</scope>
    <source>
        <strain evidence="1 2">DSM 44969</strain>
    </source>
</reference>
<dbReference type="OrthoDB" id="8417725at2"/>
<sequence length="223" mass="24339">MSRRFEIRREVALPATPEQVWRAIATPEGQAAWFMPSEPPPDAQVESEPPHRLAITDGGTTAMEYIVDGRDDGTTVLRFVHSGMLSDDWGDEFEGMTAAGWDMYLFTLGQYLRHFPDRSAVYAEAEAPAVPGAWDRILAALGDPAEGDTVDATGLAGVVDLRSVHYLGVRTDDALVRFHERSPIGLPVAVGHHAYSPGTDPATLSTAWAEWLTTTTQETHHDG</sequence>
<gene>
    <name evidence="1" type="ORF">EV378_4975</name>
</gene>
<comment type="caution">
    <text evidence="1">The sequence shown here is derived from an EMBL/GenBank/DDBJ whole genome shotgun (WGS) entry which is preliminary data.</text>
</comment>
<dbReference type="EMBL" id="SMFZ01000002">
    <property type="protein sequence ID" value="TCK21001.1"/>
    <property type="molecule type" value="Genomic_DNA"/>
</dbReference>
<evidence type="ECO:0000313" key="1">
    <source>
        <dbReference type="EMBL" id="TCK21001.1"/>
    </source>
</evidence>
<dbReference type="RefSeq" id="WP_132429807.1">
    <property type="nucleotide sequence ID" value="NZ_SMFZ01000002.1"/>
</dbReference>
<dbReference type="Gene3D" id="3.30.530.20">
    <property type="match status" value="2"/>
</dbReference>
<protein>
    <submittedName>
        <fullName evidence="1">Uncharacterized protein YndB with AHSA1/START domain</fullName>
    </submittedName>
</protein>
<dbReference type="SUPFAM" id="SSF55961">
    <property type="entry name" value="Bet v1-like"/>
    <property type="match status" value="1"/>
</dbReference>
<keyword evidence="2" id="KW-1185">Reference proteome</keyword>
<dbReference type="InterPro" id="IPR023393">
    <property type="entry name" value="START-like_dom_sf"/>
</dbReference>
<dbReference type="Proteomes" id="UP000295560">
    <property type="component" value="Unassembled WGS sequence"/>
</dbReference>
<dbReference type="AlphaFoldDB" id="A0A4R1HJ45"/>
<name>A0A4R1HJ45_PSEEN</name>